<gene>
    <name evidence="3" type="ORF">QYE76_046325</name>
</gene>
<feature type="domain" description="Zinc knuckle CX2CX4HX4C" evidence="2">
    <location>
        <begin position="181"/>
        <end position="232"/>
    </location>
</feature>
<feature type="region of interest" description="Disordered" evidence="1">
    <location>
        <begin position="427"/>
        <end position="462"/>
    </location>
</feature>
<keyword evidence="4" id="KW-1185">Reference proteome</keyword>
<feature type="compositionally biased region" description="Basic residues" evidence="1">
    <location>
        <begin position="381"/>
        <end position="392"/>
    </location>
</feature>
<dbReference type="PANTHER" id="PTHR31286:SF180">
    <property type="entry name" value="OS10G0362600 PROTEIN"/>
    <property type="match status" value="1"/>
</dbReference>
<dbReference type="InterPro" id="IPR040256">
    <property type="entry name" value="At4g02000-like"/>
</dbReference>
<accession>A0AAD8TPN0</accession>
<feature type="compositionally biased region" description="Basic and acidic residues" evidence="1">
    <location>
        <begin position="334"/>
        <end position="356"/>
    </location>
</feature>
<protein>
    <recommendedName>
        <fullName evidence="2">Zinc knuckle CX2CX4HX4C domain-containing protein</fullName>
    </recommendedName>
</protein>
<evidence type="ECO:0000313" key="3">
    <source>
        <dbReference type="EMBL" id="KAK1685477.1"/>
    </source>
</evidence>
<organism evidence="3 4">
    <name type="scientific">Lolium multiflorum</name>
    <name type="common">Italian ryegrass</name>
    <name type="synonym">Lolium perenne subsp. multiflorum</name>
    <dbReference type="NCBI Taxonomy" id="4521"/>
    <lineage>
        <taxon>Eukaryota</taxon>
        <taxon>Viridiplantae</taxon>
        <taxon>Streptophyta</taxon>
        <taxon>Embryophyta</taxon>
        <taxon>Tracheophyta</taxon>
        <taxon>Spermatophyta</taxon>
        <taxon>Magnoliopsida</taxon>
        <taxon>Liliopsida</taxon>
        <taxon>Poales</taxon>
        <taxon>Poaceae</taxon>
        <taxon>BOP clade</taxon>
        <taxon>Pooideae</taxon>
        <taxon>Poodae</taxon>
        <taxon>Poeae</taxon>
        <taxon>Poeae Chloroplast Group 2 (Poeae type)</taxon>
        <taxon>Loliodinae</taxon>
        <taxon>Loliinae</taxon>
        <taxon>Lolium</taxon>
    </lineage>
</organism>
<feature type="compositionally biased region" description="Basic and acidic residues" evidence="1">
    <location>
        <begin position="275"/>
        <end position="315"/>
    </location>
</feature>
<comment type="caution">
    <text evidence="3">The sequence shown here is derived from an EMBL/GenBank/DDBJ whole genome shotgun (WGS) entry which is preliminary data.</text>
</comment>
<name>A0AAD8TPN0_LOLMU</name>
<evidence type="ECO:0000256" key="1">
    <source>
        <dbReference type="SAM" id="MobiDB-lite"/>
    </source>
</evidence>
<sequence length="462" mass="53168">MEDQKAQGLEGVEGKLKNLKLSEAERKSIKIGRKQVGASSTGKLQAVGKILSDRPARAEFVKKSLGDFWNPFTGVECKDMARNRFLFTFHDQESKSKALNNGPWDFNGKLVVMENFMPNKTIDEYEFKYIPIWVRASGIPMGMMNMDTSKLVGEQIGEFITADLDENGDAMGEYLRIKIKMDITAPLMRFTILEIEDEEEGMTEEKIVTLKYEYLPEFCYRCGIIGHTENFCFLKEGNEGKRQYGPWLRAVIVRGSPRSSSEKSKFWLTNSAGSRESRQTIEGPSWRKEAHGQENQGKGKEIEQKETMKQSESIKENLNSVDEGKIITPEGELQVDKLNKVESKDQTEEEDLKREGYSNLHKSSNLFRDKEIPKEEEGKSKQRTYKRFRKTNYKTQEIQGKESDSIVKKRNANLMEIDDEIFNIKKARMEIDKEDNTDTEKEDDEQIKHENAGLQRQPGETK</sequence>
<feature type="compositionally biased region" description="Basic and acidic residues" evidence="1">
    <location>
        <begin position="367"/>
        <end position="380"/>
    </location>
</feature>
<dbReference type="EMBL" id="JAUUTY010000002">
    <property type="protein sequence ID" value="KAK1685477.1"/>
    <property type="molecule type" value="Genomic_DNA"/>
</dbReference>
<reference evidence="3" key="1">
    <citation type="submission" date="2023-07" db="EMBL/GenBank/DDBJ databases">
        <title>A chromosome-level genome assembly of Lolium multiflorum.</title>
        <authorList>
            <person name="Chen Y."/>
            <person name="Copetti D."/>
            <person name="Kolliker R."/>
            <person name="Studer B."/>
        </authorList>
    </citation>
    <scope>NUCLEOTIDE SEQUENCE</scope>
    <source>
        <strain evidence="3">02402/16</strain>
        <tissue evidence="3">Leaf</tissue>
    </source>
</reference>
<dbReference type="Pfam" id="PF14392">
    <property type="entry name" value="zf-CCHC_4"/>
    <property type="match status" value="1"/>
</dbReference>
<dbReference type="AlphaFoldDB" id="A0AAD8TPN0"/>
<proteinExistence type="predicted"/>
<evidence type="ECO:0000259" key="2">
    <source>
        <dbReference type="Pfam" id="PF14392"/>
    </source>
</evidence>
<dbReference type="InterPro" id="IPR025836">
    <property type="entry name" value="Zn_knuckle_CX2CX4HX4C"/>
</dbReference>
<feature type="region of interest" description="Disordered" evidence="1">
    <location>
        <begin position="261"/>
        <end position="403"/>
    </location>
</feature>
<feature type="compositionally biased region" description="Basic and acidic residues" evidence="1">
    <location>
        <begin position="427"/>
        <end position="439"/>
    </location>
</feature>
<dbReference type="Proteomes" id="UP001231189">
    <property type="component" value="Unassembled WGS sequence"/>
</dbReference>
<evidence type="ECO:0000313" key="4">
    <source>
        <dbReference type="Proteomes" id="UP001231189"/>
    </source>
</evidence>
<dbReference type="PANTHER" id="PTHR31286">
    <property type="entry name" value="GLYCINE-RICH CELL WALL STRUCTURAL PROTEIN 1.8-LIKE"/>
    <property type="match status" value="1"/>
</dbReference>